<dbReference type="PANTHER" id="PTHR43818">
    <property type="entry name" value="BCDNA.GH03377"/>
    <property type="match status" value="1"/>
</dbReference>
<protein>
    <submittedName>
        <fullName evidence="3">Oxidoreductase</fullName>
    </submittedName>
</protein>
<dbReference type="InterPro" id="IPR050463">
    <property type="entry name" value="Gfo/Idh/MocA_oxidrdct_glycsds"/>
</dbReference>
<dbReference type="EMBL" id="BKAG01000102">
    <property type="protein sequence ID" value="GEP46437.1"/>
    <property type="molecule type" value="Genomic_DNA"/>
</dbReference>
<keyword evidence="1" id="KW-0560">Oxidoreductase</keyword>
<evidence type="ECO:0000313" key="4">
    <source>
        <dbReference type="Proteomes" id="UP000321577"/>
    </source>
</evidence>
<dbReference type="AlphaFoldDB" id="A0A512MI74"/>
<keyword evidence="4" id="KW-1185">Reference proteome</keyword>
<evidence type="ECO:0000259" key="2">
    <source>
        <dbReference type="Pfam" id="PF22725"/>
    </source>
</evidence>
<proteinExistence type="predicted"/>
<organism evidence="3 4">
    <name type="scientific">Brevifollis gellanilyticus</name>
    <dbReference type="NCBI Taxonomy" id="748831"/>
    <lineage>
        <taxon>Bacteria</taxon>
        <taxon>Pseudomonadati</taxon>
        <taxon>Verrucomicrobiota</taxon>
        <taxon>Verrucomicrobiia</taxon>
        <taxon>Verrucomicrobiales</taxon>
        <taxon>Verrucomicrobiaceae</taxon>
    </lineage>
</organism>
<dbReference type="PANTHER" id="PTHR43818:SF11">
    <property type="entry name" value="BCDNA.GH03377"/>
    <property type="match status" value="1"/>
</dbReference>
<dbReference type="InterPro" id="IPR055170">
    <property type="entry name" value="GFO_IDH_MocA-like_dom"/>
</dbReference>
<gene>
    <name evidence="3" type="ORF">BGE01nite_57280</name>
</gene>
<sequence length="355" mass="39472">MPLNTRRHFLIGAASAMAMQRSLKAQSKPTTRLRFAVIGINHEHIFRMVKALRDGGGELAMIYDPYPDPTHGTQFLKENLSVKRARAEREVLNAPDIQLVVSAALPSKRAQLGIRTMRAGKDFLADKGGFLNLEDLEEARRVQAETKRIFAISYNERLLLPVSLKIDELLRAGAIGKVTHMWGYGPHGLYGHGPREPWFWLRAARGGILNDIGAHQADQFIHYLGADGARVLGSYAGNFENPDHTEFEDFGRVWFQSAGGTGESMLSYTKAKTTGFQLHLYGTEGRLEVFKSSGRISLVKPDGSRREFTVPSSTPCPWGTHLVDDILHRTETAMPQSHTFLASELAVRAHMVAVK</sequence>
<accession>A0A512MI74</accession>
<dbReference type="Gene3D" id="3.30.360.10">
    <property type="entry name" value="Dihydrodipicolinate Reductase, domain 2"/>
    <property type="match status" value="1"/>
</dbReference>
<dbReference type="Pfam" id="PF22725">
    <property type="entry name" value="GFO_IDH_MocA_C3"/>
    <property type="match status" value="1"/>
</dbReference>
<dbReference type="Gene3D" id="3.40.50.720">
    <property type="entry name" value="NAD(P)-binding Rossmann-like Domain"/>
    <property type="match status" value="1"/>
</dbReference>
<evidence type="ECO:0000256" key="1">
    <source>
        <dbReference type="ARBA" id="ARBA00023002"/>
    </source>
</evidence>
<dbReference type="SUPFAM" id="SSF51735">
    <property type="entry name" value="NAD(P)-binding Rossmann-fold domains"/>
    <property type="match status" value="1"/>
</dbReference>
<dbReference type="OrthoDB" id="9768836at2"/>
<comment type="caution">
    <text evidence="3">The sequence shown here is derived from an EMBL/GenBank/DDBJ whole genome shotgun (WGS) entry which is preliminary data.</text>
</comment>
<name>A0A512MI74_9BACT</name>
<dbReference type="SUPFAM" id="SSF55347">
    <property type="entry name" value="Glyceraldehyde-3-phosphate dehydrogenase-like, C-terminal domain"/>
    <property type="match status" value="1"/>
</dbReference>
<reference evidence="3 4" key="1">
    <citation type="submission" date="2019-07" db="EMBL/GenBank/DDBJ databases">
        <title>Whole genome shotgun sequence of Brevifollis gellanilyticus NBRC 108608.</title>
        <authorList>
            <person name="Hosoyama A."/>
            <person name="Uohara A."/>
            <person name="Ohji S."/>
            <person name="Ichikawa N."/>
        </authorList>
    </citation>
    <scope>NUCLEOTIDE SEQUENCE [LARGE SCALE GENOMIC DNA]</scope>
    <source>
        <strain evidence="3 4">NBRC 108608</strain>
    </source>
</reference>
<evidence type="ECO:0000313" key="3">
    <source>
        <dbReference type="EMBL" id="GEP46437.1"/>
    </source>
</evidence>
<dbReference type="RefSeq" id="WP_146856306.1">
    <property type="nucleotide sequence ID" value="NZ_BKAG01000102.1"/>
</dbReference>
<feature type="domain" description="GFO/IDH/MocA-like oxidoreductase" evidence="2">
    <location>
        <begin position="165"/>
        <end position="288"/>
    </location>
</feature>
<dbReference type="InterPro" id="IPR036291">
    <property type="entry name" value="NAD(P)-bd_dom_sf"/>
</dbReference>
<dbReference type="Proteomes" id="UP000321577">
    <property type="component" value="Unassembled WGS sequence"/>
</dbReference>
<dbReference type="GO" id="GO:0016491">
    <property type="term" value="F:oxidoreductase activity"/>
    <property type="evidence" value="ECO:0007669"/>
    <property type="project" value="UniProtKB-KW"/>
</dbReference>